<evidence type="ECO:0000313" key="3">
    <source>
        <dbReference type="Proteomes" id="UP000722485"/>
    </source>
</evidence>
<dbReference type="Pfam" id="PF06985">
    <property type="entry name" value="HET"/>
    <property type="match status" value="1"/>
</dbReference>
<feature type="domain" description="Heterokaryon incompatibility" evidence="1">
    <location>
        <begin position="105"/>
        <end position="169"/>
    </location>
</feature>
<evidence type="ECO:0000313" key="2">
    <source>
        <dbReference type="EMBL" id="KAF7542592.1"/>
    </source>
</evidence>
<accession>A0A9P5H3Y4</accession>
<dbReference type="Proteomes" id="UP000722485">
    <property type="component" value="Unassembled WGS sequence"/>
</dbReference>
<protein>
    <recommendedName>
        <fullName evidence="1">Heterokaryon incompatibility domain-containing protein</fullName>
    </recommendedName>
</protein>
<organism evidence="2 3">
    <name type="scientific">Cylindrodendrum hubeiense</name>
    <dbReference type="NCBI Taxonomy" id="595255"/>
    <lineage>
        <taxon>Eukaryota</taxon>
        <taxon>Fungi</taxon>
        <taxon>Dikarya</taxon>
        <taxon>Ascomycota</taxon>
        <taxon>Pezizomycotina</taxon>
        <taxon>Sordariomycetes</taxon>
        <taxon>Hypocreomycetidae</taxon>
        <taxon>Hypocreales</taxon>
        <taxon>Nectriaceae</taxon>
        <taxon>Cylindrodendrum</taxon>
    </lineage>
</organism>
<dbReference type="InterPro" id="IPR010730">
    <property type="entry name" value="HET"/>
</dbReference>
<dbReference type="EMBL" id="JAANBB010000432">
    <property type="protein sequence ID" value="KAF7542592.1"/>
    <property type="molecule type" value="Genomic_DNA"/>
</dbReference>
<reference evidence="2" key="1">
    <citation type="submission" date="2020-03" db="EMBL/GenBank/DDBJ databases">
        <title>Draft Genome Sequence of Cylindrodendrum hubeiense.</title>
        <authorList>
            <person name="Buettner E."/>
            <person name="Kellner H."/>
        </authorList>
    </citation>
    <scope>NUCLEOTIDE SEQUENCE</scope>
    <source>
        <strain evidence="2">IHI 201604</strain>
    </source>
</reference>
<dbReference type="OrthoDB" id="5241264at2759"/>
<name>A0A9P5H3Y4_9HYPO</name>
<sequence length="279" mass="31513">MWLLDIDSLELHRYRQAVDDPPYVALSHCWGDGGITLNDLRSLRAARDVKIESHRAGRRLTQSIPSLPSPVAKRTTSHFLDTGTLGTHTRSRLPQLNEVNHSAAERGTRVLEACAEARTFGVQKLWVDDLCIDRSSSAEISEAINSMFRIFQNARVCLAHLSDLNTQQGPFDTPERRIEQSRWGSRVWVLQEIIAAKDMQFYDNQWTRLGTKKSLLPFLSSFLRIDRAVLENSECLPDFSTGRRMSWAARLSANRSEDVAYSLLGIFGLNLPISGFIPS</sequence>
<gene>
    <name evidence="2" type="ORF">G7Z17_g11441</name>
</gene>
<comment type="caution">
    <text evidence="2">The sequence shown here is derived from an EMBL/GenBank/DDBJ whole genome shotgun (WGS) entry which is preliminary data.</text>
</comment>
<proteinExistence type="predicted"/>
<keyword evidence="3" id="KW-1185">Reference proteome</keyword>
<evidence type="ECO:0000259" key="1">
    <source>
        <dbReference type="Pfam" id="PF06985"/>
    </source>
</evidence>
<dbReference type="PANTHER" id="PTHR10622:SF12">
    <property type="entry name" value="HET DOMAIN-CONTAINING PROTEIN"/>
    <property type="match status" value="1"/>
</dbReference>
<dbReference type="PANTHER" id="PTHR10622">
    <property type="entry name" value="HET DOMAIN-CONTAINING PROTEIN"/>
    <property type="match status" value="1"/>
</dbReference>
<dbReference type="AlphaFoldDB" id="A0A9P5H3Y4"/>